<dbReference type="GO" id="GO:0000502">
    <property type="term" value="C:proteasome complex"/>
    <property type="evidence" value="ECO:0007669"/>
    <property type="project" value="UniProtKB-KW"/>
</dbReference>
<dbReference type="Pfam" id="PF00400">
    <property type="entry name" value="WD40"/>
    <property type="match status" value="1"/>
</dbReference>
<dbReference type="STRING" id="394193.SAMN04489732_12610"/>
<evidence type="ECO:0000256" key="4">
    <source>
        <dbReference type="ARBA" id="ARBA00038321"/>
    </source>
</evidence>
<dbReference type="EMBL" id="FOEF01000026">
    <property type="protein sequence ID" value="SEP53287.1"/>
    <property type="molecule type" value="Genomic_DNA"/>
</dbReference>
<dbReference type="InterPro" id="IPR051179">
    <property type="entry name" value="WD_repeat_multifunction"/>
</dbReference>
<evidence type="ECO:0000256" key="7">
    <source>
        <dbReference type="SAM" id="Phobius"/>
    </source>
</evidence>
<evidence type="ECO:0000313" key="9">
    <source>
        <dbReference type="EMBL" id="SEP53287.1"/>
    </source>
</evidence>
<dbReference type="InterPro" id="IPR010982">
    <property type="entry name" value="Lambda_DNA-bd_dom_sf"/>
</dbReference>
<evidence type="ECO:0000256" key="3">
    <source>
        <dbReference type="ARBA" id="ARBA00022942"/>
    </source>
</evidence>
<dbReference type="PROSITE" id="PS50943">
    <property type="entry name" value="HTH_CROC1"/>
    <property type="match status" value="1"/>
</dbReference>
<dbReference type="Gene3D" id="2.130.10.10">
    <property type="entry name" value="YVTN repeat-like/Quinoprotein amine dehydrogenase"/>
    <property type="match status" value="1"/>
</dbReference>
<keyword evidence="7" id="KW-0472">Membrane</keyword>
<dbReference type="SMART" id="SM00320">
    <property type="entry name" value="WD40"/>
    <property type="match status" value="3"/>
</dbReference>
<dbReference type="PROSITE" id="PS50082">
    <property type="entry name" value="WD_REPEATS_2"/>
    <property type="match status" value="1"/>
</dbReference>
<dbReference type="SUPFAM" id="SSF52540">
    <property type="entry name" value="P-loop containing nucleoside triphosphate hydrolases"/>
    <property type="match status" value="1"/>
</dbReference>
<dbReference type="Gene3D" id="3.40.50.300">
    <property type="entry name" value="P-loop containing nucleotide triphosphate hydrolases"/>
    <property type="match status" value="1"/>
</dbReference>
<gene>
    <name evidence="9" type="ORF">SAMN04489732_12610</name>
</gene>
<evidence type="ECO:0000259" key="8">
    <source>
        <dbReference type="PROSITE" id="PS50943"/>
    </source>
</evidence>
<dbReference type="Proteomes" id="UP000198582">
    <property type="component" value="Unassembled WGS sequence"/>
</dbReference>
<feature type="region of interest" description="Disordered" evidence="6">
    <location>
        <begin position="743"/>
        <end position="800"/>
    </location>
</feature>
<dbReference type="InterPro" id="IPR001680">
    <property type="entry name" value="WD40_rpt"/>
</dbReference>
<dbReference type="SUPFAM" id="SSF50978">
    <property type="entry name" value="WD40 repeat-like"/>
    <property type="match status" value="1"/>
</dbReference>
<dbReference type="Pfam" id="PF20703">
    <property type="entry name" value="nSTAND1"/>
    <property type="match status" value="1"/>
</dbReference>
<keyword evidence="7" id="KW-1133">Transmembrane helix</keyword>
<dbReference type="RefSeq" id="WP_245787733.1">
    <property type="nucleotide sequence ID" value="NZ_FOEF01000026.1"/>
</dbReference>
<dbReference type="CDD" id="cd00093">
    <property type="entry name" value="HTH_XRE"/>
    <property type="match status" value="1"/>
</dbReference>
<evidence type="ECO:0000313" key="10">
    <source>
        <dbReference type="Proteomes" id="UP000198582"/>
    </source>
</evidence>
<dbReference type="SUPFAM" id="SSF47413">
    <property type="entry name" value="lambda repressor-like DNA-binding domains"/>
    <property type="match status" value="1"/>
</dbReference>
<dbReference type="Gene3D" id="1.10.260.40">
    <property type="entry name" value="lambda repressor-like DNA-binding domains"/>
    <property type="match status" value="1"/>
</dbReference>
<feature type="compositionally biased region" description="Basic and acidic residues" evidence="6">
    <location>
        <begin position="790"/>
        <end position="800"/>
    </location>
</feature>
<keyword evidence="3" id="KW-0647">Proteasome</keyword>
<name>A0A1H8YM77_9PSEU</name>
<keyword evidence="1 5" id="KW-0853">WD repeat</keyword>
<dbReference type="Pfam" id="PF13560">
    <property type="entry name" value="HTH_31"/>
    <property type="match status" value="1"/>
</dbReference>
<keyword evidence="2" id="KW-0677">Repeat</keyword>
<dbReference type="PANTHER" id="PTHR19857">
    <property type="entry name" value="MITOCHONDRIAL DIVISION PROTEIN 1-RELATED"/>
    <property type="match status" value="1"/>
</dbReference>
<evidence type="ECO:0000256" key="1">
    <source>
        <dbReference type="ARBA" id="ARBA00022574"/>
    </source>
</evidence>
<feature type="compositionally biased region" description="Low complexity" evidence="6">
    <location>
        <begin position="753"/>
        <end position="785"/>
    </location>
</feature>
<protein>
    <submittedName>
        <fullName evidence="9">AAA ATPase domain-containing protein</fullName>
    </submittedName>
</protein>
<evidence type="ECO:0000256" key="2">
    <source>
        <dbReference type="ARBA" id="ARBA00022737"/>
    </source>
</evidence>
<dbReference type="InterPro" id="IPR027417">
    <property type="entry name" value="P-loop_NTPase"/>
</dbReference>
<keyword evidence="7" id="KW-0812">Transmembrane</keyword>
<keyword evidence="10" id="KW-1185">Reference proteome</keyword>
<accession>A0A1H8YM77</accession>
<feature type="transmembrane region" description="Helical" evidence="7">
    <location>
        <begin position="492"/>
        <end position="515"/>
    </location>
</feature>
<organism evidence="9 10">
    <name type="scientific">Amycolatopsis saalfeldensis</name>
    <dbReference type="NCBI Taxonomy" id="394193"/>
    <lineage>
        <taxon>Bacteria</taxon>
        <taxon>Bacillati</taxon>
        <taxon>Actinomycetota</taxon>
        <taxon>Actinomycetes</taxon>
        <taxon>Pseudonocardiales</taxon>
        <taxon>Pseudonocardiaceae</taxon>
        <taxon>Amycolatopsis</taxon>
    </lineage>
</organism>
<comment type="similarity">
    <text evidence="4">Belongs to the WD repeat PAAF1/RPN14 family.</text>
</comment>
<proteinExistence type="inferred from homology"/>
<feature type="domain" description="HTH cro/C1-type" evidence="8">
    <location>
        <begin position="11"/>
        <end position="64"/>
    </location>
</feature>
<dbReference type="PANTHER" id="PTHR19857:SF19">
    <property type="entry name" value="26S PROTEASOME REGULATORY SUBUNIT RPN14"/>
    <property type="match status" value="1"/>
</dbReference>
<dbReference type="InterPro" id="IPR036322">
    <property type="entry name" value="WD40_repeat_dom_sf"/>
</dbReference>
<dbReference type="InterPro" id="IPR015943">
    <property type="entry name" value="WD40/YVTN_repeat-like_dom_sf"/>
</dbReference>
<reference evidence="9 10" key="1">
    <citation type="submission" date="2016-10" db="EMBL/GenBank/DDBJ databases">
        <authorList>
            <person name="de Groot N.N."/>
        </authorList>
    </citation>
    <scope>NUCLEOTIDE SEQUENCE [LARGE SCALE GENOMIC DNA]</scope>
    <source>
        <strain evidence="9 10">DSM 44993</strain>
    </source>
</reference>
<dbReference type="InterPro" id="IPR001387">
    <property type="entry name" value="Cro/C1-type_HTH"/>
</dbReference>
<evidence type="ECO:0000256" key="5">
    <source>
        <dbReference type="PROSITE-ProRule" id="PRU00221"/>
    </source>
</evidence>
<evidence type="ECO:0000256" key="6">
    <source>
        <dbReference type="SAM" id="MobiDB-lite"/>
    </source>
</evidence>
<dbReference type="SMART" id="SM00530">
    <property type="entry name" value="HTH_XRE"/>
    <property type="match status" value="1"/>
</dbReference>
<dbReference type="GO" id="GO:0003677">
    <property type="term" value="F:DNA binding"/>
    <property type="evidence" value="ECO:0007669"/>
    <property type="project" value="InterPro"/>
</dbReference>
<sequence>MAQSSAFGAELRRIRTERGISLTGLASLTYYSKGYLSKIETGAKPALPDLAARLDEALGASGLLVELAAAEQRPVCPYLGLTTFSSGDADWFFGREEATGDVLAAVAAALANRRPVVVVGPSGVGKSSLVRAGLLPALARDHLPGSGDWPVLVLTPTESPVTELRRHDALLGGEAERVVIFVDQFEELFTLCEDEQERREFIGLLTRKAAEDGALVVLTLRADFYGRCLAHPELLEALHLNQVTVGPMSEPQLRSAIEKPAEAAGLTLEPGLIELLLADVGSSTAGALPLLSHALRATWEELEGTVLTVAGYRRTGRIEHAVASTAEKAYDLLDPGEREAAHALLLRLVNVGDHEQDTRRPAQRQSLLHLRPAETGAALEELASERLLTVDADTVTITHDALLHAWPRLRGWIDADRAGLRVHQQLAEATEAWAAEERDPSLLYRGPRLAFASDWARRQENRLNTVERAFLEASEALQDTVTRKERRHTRRLRLLVAGMAALMVLAVVATTIAVYQGNSANHQRDIAVSRQLATEANQLRQNDPSLATQLSLAAYRVADTSEARGSLLSASGTTYVTRFKPHPGTITGLAFDTAGRTMITAGLDGTTRFFDVSGPGTPVAHAVVQAGTETVTSLAFAAGTGLLATADEPDATRLWSTRSIDHPALLARLTGAGQATALALDPAGTRLAAGHENGEIDLWNVADPAEPVRLGTLRTAGKTIRSLAFAPKAPLLASGATTWWAGSGTCRGRRPAPNRCRSAPRRSAPPRSARTARRSGSAATTAPSACGRSRIPDTRSPRRR</sequence>
<feature type="repeat" description="WD" evidence="5">
    <location>
        <begin position="579"/>
        <end position="613"/>
    </location>
</feature>
<dbReference type="AlphaFoldDB" id="A0A1H8YM77"/>
<dbReference type="InterPro" id="IPR049052">
    <property type="entry name" value="nSTAND1"/>
</dbReference>